<sequence length="65" mass="7375">MYGLKPPPGHSTYPEYVKKWRESMSEAYQLASEKAEKNATSGKVQYDKKAKSTSLQPGDRVLIRN</sequence>
<feature type="non-terminal residue" evidence="2">
    <location>
        <position position="65"/>
    </location>
</feature>
<dbReference type="AlphaFoldDB" id="A0A6S7IGW1"/>
<gene>
    <name evidence="2" type="ORF">PACLA_8A015593</name>
</gene>
<dbReference type="Proteomes" id="UP001152795">
    <property type="component" value="Unassembled WGS sequence"/>
</dbReference>
<proteinExistence type="predicted"/>
<keyword evidence="3" id="KW-1185">Reference proteome</keyword>
<accession>A0A6S7IGW1</accession>
<evidence type="ECO:0000313" key="3">
    <source>
        <dbReference type="Proteomes" id="UP001152795"/>
    </source>
</evidence>
<dbReference type="OrthoDB" id="5990438at2759"/>
<reference evidence="2" key="1">
    <citation type="submission" date="2020-04" db="EMBL/GenBank/DDBJ databases">
        <authorList>
            <person name="Alioto T."/>
            <person name="Alioto T."/>
            <person name="Gomez Garrido J."/>
        </authorList>
    </citation>
    <scope>NUCLEOTIDE SEQUENCE</scope>
    <source>
        <strain evidence="2">A484AB</strain>
    </source>
</reference>
<evidence type="ECO:0000256" key="1">
    <source>
        <dbReference type="SAM" id="MobiDB-lite"/>
    </source>
</evidence>
<evidence type="ECO:0000313" key="2">
    <source>
        <dbReference type="EMBL" id="CAB4016199.1"/>
    </source>
</evidence>
<protein>
    <submittedName>
        <fullName evidence="2">Uncharacterized protein</fullName>
    </submittedName>
</protein>
<organism evidence="2 3">
    <name type="scientific">Paramuricea clavata</name>
    <name type="common">Red gorgonian</name>
    <name type="synonym">Violescent sea-whip</name>
    <dbReference type="NCBI Taxonomy" id="317549"/>
    <lineage>
        <taxon>Eukaryota</taxon>
        <taxon>Metazoa</taxon>
        <taxon>Cnidaria</taxon>
        <taxon>Anthozoa</taxon>
        <taxon>Octocorallia</taxon>
        <taxon>Malacalcyonacea</taxon>
        <taxon>Plexauridae</taxon>
        <taxon>Paramuricea</taxon>
    </lineage>
</organism>
<dbReference type="EMBL" id="CACRXK020009014">
    <property type="protein sequence ID" value="CAB4016199.1"/>
    <property type="molecule type" value="Genomic_DNA"/>
</dbReference>
<name>A0A6S7IGW1_PARCT</name>
<feature type="region of interest" description="Disordered" evidence="1">
    <location>
        <begin position="31"/>
        <end position="65"/>
    </location>
</feature>
<comment type="caution">
    <text evidence="2">The sequence shown here is derived from an EMBL/GenBank/DDBJ whole genome shotgun (WGS) entry which is preliminary data.</text>
</comment>